<dbReference type="FunFam" id="3.90.79.10:FF:000015">
    <property type="entry name" value="Nudix hydrolase 8"/>
    <property type="match status" value="1"/>
</dbReference>
<evidence type="ECO:0000256" key="1">
    <source>
        <dbReference type="ARBA" id="ARBA00005582"/>
    </source>
</evidence>
<dbReference type="Pfam" id="PF18290">
    <property type="entry name" value="Nudix_hydro"/>
    <property type="match status" value="1"/>
</dbReference>
<dbReference type="CDD" id="cd04670">
    <property type="entry name" value="NUDIX_ASFGF2_Nudt6"/>
    <property type="match status" value="1"/>
</dbReference>
<comment type="caution">
    <text evidence="5">The sequence shown here is derived from an EMBL/GenBank/DDBJ whole genome shotgun (WGS) entry which is preliminary data.</text>
</comment>
<dbReference type="InterPro" id="IPR003293">
    <property type="entry name" value="Nudix_hydrolase6-like"/>
</dbReference>
<dbReference type="Gene3D" id="3.90.79.10">
    <property type="entry name" value="Nucleoside Triphosphate Pyrophosphohydrolase"/>
    <property type="match status" value="1"/>
</dbReference>
<dbReference type="InterPro" id="IPR035966">
    <property type="entry name" value="PKF_sf"/>
</dbReference>
<comment type="similarity">
    <text evidence="1">Belongs to the Nudix hydrolase family.</text>
</comment>
<proteinExistence type="inferred from homology"/>
<keyword evidence="2" id="KW-0479">Metal-binding</keyword>
<sequence length="480" mass="53304">MTTATLGGFHGPMIAASWTKHRTFQWLPNGFRQKCFLSKSSTAKLNFHGMPFLGGGFKKTAATHVASPNSSSQSVTTELLDAWNDEYGGVIINSESLPTSANAFASAFQASLSNWKMKGKRGVWLKILQEQADLVPIAVQEGFNYHHAEPGYIMLTYWIPKEPCVLPASPSHQIGIAGFVINKKREVLVVKEKCPCSCSGVWKLPTGYINKSEDIFSGAIREVKEETGIDTTFLKMVAFRHAHLVAFDQSDLLFVCMLKPLSYEVTVDDKEIQAAKWMPVDEFIAQPYYQDDCLSKKVIDICMAAKEDRYSGFIGHQLNSKIDGKLSYLLLFTAIVQGAHNSGGQDRAKEYVYFESDDVNACIVRCGGLCPGLNTVIREIVCGLHHMYYVKEVIGVDASDLKYQTDLWRFGLHDSVASLANGILRIRSERFQEMPSDNVYSMLLAQSAVHGAMAGYTGFTVGPVNGRLMGIKYWSYAKMK</sequence>
<dbReference type="FunFam" id="3.40.630.30:FF:000016">
    <property type="entry name" value="nudix hydrolase 2"/>
    <property type="match status" value="1"/>
</dbReference>
<organism evidence="5 6">
    <name type="scientific">Malus domestica</name>
    <name type="common">Apple</name>
    <name type="synonym">Pyrus malus</name>
    <dbReference type="NCBI Taxonomy" id="3750"/>
    <lineage>
        <taxon>Eukaryota</taxon>
        <taxon>Viridiplantae</taxon>
        <taxon>Streptophyta</taxon>
        <taxon>Embryophyta</taxon>
        <taxon>Tracheophyta</taxon>
        <taxon>Spermatophyta</taxon>
        <taxon>Magnoliopsida</taxon>
        <taxon>eudicotyledons</taxon>
        <taxon>Gunneridae</taxon>
        <taxon>Pentapetalae</taxon>
        <taxon>rosids</taxon>
        <taxon>fabids</taxon>
        <taxon>Rosales</taxon>
        <taxon>Rosaceae</taxon>
        <taxon>Amygdaloideae</taxon>
        <taxon>Maleae</taxon>
        <taxon>Malus</taxon>
    </lineage>
</organism>
<dbReference type="Pfam" id="PF00293">
    <property type="entry name" value="NUDIX"/>
    <property type="match status" value="1"/>
</dbReference>
<dbReference type="InterPro" id="IPR000086">
    <property type="entry name" value="NUDIX_hydrolase_dom"/>
</dbReference>
<dbReference type="PROSITE" id="PS51462">
    <property type="entry name" value="NUDIX"/>
    <property type="match status" value="1"/>
</dbReference>
<evidence type="ECO:0000256" key="3">
    <source>
        <dbReference type="ARBA" id="ARBA00022801"/>
    </source>
</evidence>
<dbReference type="PANTHER" id="PTHR13994">
    <property type="entry name" value="NUDIX HYDROLASE RELATED"/>
    <property type="match status" value="1"/>
</dbReference>
<evidence type="ECO:0000313" key="6">
    <source>
        <dbReference type="Proteomes" id="UP000290289"/>
    </source>
</evidence>
<name>A0A498I0M5_MALDO</name>
<dbReference type="PRINTS" id="PR01356">
    <property type="entry name" value="GFGPROTEIN"/>
</dbReference>
<dbReference type="Proteomes" id="UP000290289">
    <property type="component" value="Chromosome 15"/>
</dbReference>
<evidence type="ECO:0000259" key="4">
    <source>
        <dbReference type="PROSITE" id="PS51462"/>
    </source>
</evidence>
<dbReference type="Gene3D" id="3.40.50.450">
    <property type="match status" value="1"/>
</dbReference>
<dbReference type="InterPro" id="IPR040618">
    <property type="entry name" value="Pre-Nudix"/>
</dbReference>
<dbReference type="GO" id="GO:0035529">
    <property type="term" value="F:NADH pyrophosphatase activity"/>
    <property type="evidence" value="ECO:0007669"/>
    <property type="project" value="TreeGrafter"/>
</dbReference>
<dbReference type="GO" id="GO:0047631">
    <property type="term" value="F:ADP-ribose diphosphatase activity"/>
    <property type="evidence" value="ECO:0007669"/>
    <property type="project" value="TreeGrafter"/>
</dbReference>
<keyword evidence="6" id="KW-1185">Reference proteome</keyword>
<dbReference type="InterPro" id="IPR015797">
    <property type="entry name" value="NUDIX_hydrolase-like_dom_sf"/>
</dbReference>
<dbReference type="STRING" id="3750.A0A498I0M5"/>
<dbReference type="PANTHER" id="PTHR13994:SF53">
    <property type="entry name" value="NUDIX HYDROLASE 8-LIKE"/>
    <property type="match status" value="1"/>
</dbReference>
<dbReference type="EMBL" id="RDQH01000341">
    <property type="protein sequence ID" value="RXH74673.1"/>
    <property type="molecule type" value="Genomic_DNA"/>
</dbReference>
<dbReference type="InterPro" id="IPR020084">
    <property type="entry name" value="NUDIX_hydrolase_CS"/>
</dbReference>
<evidence type="ECO:0000256" key="2">
    <source>
        <dbReference type="ARBA" id="ARBA00022723"/>
    </source>
</evidence>
<dbReference type="SUPFAM" id="SSF55811">
    <property type="entry name" value="Nudix"/>
    <property type="match status" value="1"/>
</dbReference>
<dbReference type="PROSITE" id="PS00893">
    <property type="entry name" value="NUDIX_BOX"/>
    <property type="match status" value="1"/>
</dbReference>
<dbReference type="SUPFAM" id="SSF53784">
    <property type="entry name" value="Phosphofructokinase"/>
    <property type="match status" value="2"/>
</dbReference>
<accession>A0A498I0M5</accession>
<dbReference type="Gene3D" id="3.40.630.30">
    <property type="match status" value="1"/>
</dbReference>
<feature type="domain" description="Nudix hydrolase" evidence="4">
    <location>
        <begin position="171"/>
        <end position="300"/>
    </location>
</feature>
<reference evidence="5 6" key="1">
    <citation type="submission" date="2018-10" db="EMBL/GenBank/DDBJ databases">
        <title>A high-quality apple genome assembly.</title>
        <authorList>
            <person name="Hu J."/>
        </authorList>
    </citation>
    <scope>NUCLEOTIDE SEQUENCE [LARGE SCALE GENOMIC DNA]</scope>
    <source>
        <strain evidence="6">cv. HFTH1</strain>
        <tissue evidence="5">Young leaf</tissue>
    </source>
</reference>
<dbReference type="AlphaFoldDB" id="A0A498I0M5"/>
<dbReference type="GO" id="GO:0003872">
    <property type="term" value="F:6-phosphofructokinase activity"/>
    <property type="evidence" value="ECO:0007669"/>
    <property type="project" value="InterPro"/>
</dbReference>
<keyword evidence="3" id="KW-0378">Hydrolase</keyword>
<dbReference type="GO" id="GO:0046872">
    <property type="term" value="F:metal ion binding"/>
    <property type="evidence" value="ECO:0007669"/>
    <property type="project" value="UniProtKB-KW"/>
</dbReference>
<dbReference type="GO" id="GO:0051287">
    <property type="term" value="F:NAD binding"/>
    <property type="evidence" value="ECO:0007669"/>
    <property type="project" value="TreeGrafter"/>
</dbReference>
<evidence type="ECO:0000313" key="5">
    <source>
        <dbReference type="EMBL" id="RXH74673.1"/>
    </source>
</evidence>
<gene>
    <name evidence="5" type="ORF">DVH24_029394</name>
</gene>
<protein>
    <recommendedName>
        <fullName evidence="4">Nudix hydrolase domain-containing protein</fullName>
    </recommendedName>
</protein>